<evidence type="ECO:0000313" key="2">
    <source>
        <dbReference type="EMBL" id="CCD70402.1"/>
    </source>
</evidence>
<dbReference type="AlphaFoldDB" id="H2KZX9"/>
<feature type="compositionally biased region" description="Polar residues" evidence="1">
    <location>
        <begin position="404"/>
        <end position="413"/>
    </location>
</feature>
<dbReference type="EMBL" id="BX284601">
    <property type="protein sequence ID" value="CCD70402.1"/>
    <property type="molecule type" value="Genomic_DNA"/>
</dbReference>
<evidence type="ECO:0007829" key="5">
    <source>
        <dbReference type="PeptideAtlas" id="H2KZX9"/>
    </source>
</evidence>
<dbReference type="InParanoid" id="H2KZX9"/>
<dbReference type="OMA" id="NTFAHIY"/>
<dbReference type="CTD" id="171827"/>
<dbReference type="WormBase" id="F32B5.6a">
    <property type="protein sequence ID" value="CE36148"/>
    <property type="gene ID" value="WBGene00017979"/>
</dbReference>
<gene>
    <name evidence="2" type="ORF">CELE_F32B5.6</name>
    <name evidence="2 4" type="ORF">F32B5.6</name>
</gene>
<evidence type="ECO:0000313" key="3">
    <source>
        <dbReference type="Proteomes" id="UP000001940"/>
    </source>
</evidence>
<dbReference type="PeptideAtlas" id="H2KZX9"/>
<dbReference type="RefSeq" id="NP_740819.2">
    <property type="nucleotide sequence ID" value="NM_170835.5"/>
</dbReference>
<keyword evidence="5" id="KW-1267">Proteomics identification</keyword>
<dbReference type="eggNOG" id="ENOG502SQ27">
    <property type="taxonomic scope" value="Eukaryota"/>
</dbReference>
<dbReference type="HOGENOM" id="CLU_052234_0_0_1"/>
<dbReference type="GeneID" id="171827"/>
<dbReference type="AGR" id="WB:WBGene00017979"/>
<feature type="region of interest" description="Disordered" evidence="1">
    <location>
        <begin position="386"/>
        <end position="432"/>
    </location>
</feature>
<reference evidence="2 3" key="1">
    <citation type="journal article" date="1998" name="Science">
        <title>Genome sequence of the nematode C. elegans: a platform for investigating biology.</title>
        <authorList>
            <consortium name="The C. elegans sequencing consortium"/>
            <person name="Sulson J.E."/>
            <person name="Waterston R."/>
        </authorList>
    </citation>
    <scope>NUCLEOTIDE SEQUENCE [LARGE SCALE GENOMIC DNA]</scope>
    <source>
        <strain evidence="2 3">Bristol N2</strain>
    </source>
</reference>
<dbReference type="Bgee" id="WBGene00017979">
    <property type="expression patterns" value="Expressed in larva and 4 other cell types or tissues"/>
</dbReference>
<protein>
    <submittedName>
        <fullName evidence="2">MIF4G domain-containing protein</fullName>
    </submittedName>
</protein>
<name>H2KZX9_CAEEL</name>
<evidence type="ECO:0000256" key="1">
    <source>
        <dbReference type="SAM" id="MobiDB-lite"/>
    </source>
</evidence>
<dbReference type="PaxDb" id="6239-F32B5.6a"/>
<accession>H2KZX9</accession>
<feature type="compositionally biased region" description="Low complexity" evidence="1">
    <location>
        <begin position="389"/>
        <end position="403"/>
    </location>
</feature>
<organism evidence="2 3">
    <name type="scientific">Caenorhabditis elegans</name>
    <dbReference type="NCBI Taxonomy" id="6239"/>
    <lineage>
        <taxon>Eukaryota</taxon>
        <taxon>Metazoa</taxon>
        <taxon>Ecdysozoa</taxon>
        <taxon>Nematoda</taxon>
        <taxon>Chromadorea</taxon>
        <taxon>Rhabditida</taxon>
        <taxon>Rhabditina</taxon>
        <taxon>Rhabditomorpha</taxon>
        <taxon>Rhabditoidea</taxon>
        <taxon>Rhabditidae</taxon>
        <taxon>Peloderinae</taxon>
        <taxon>Caenorhabditis</taxon>
    </lineage>
</organism>
<dbReference type="STRING" id="6239.F32B5.6a.1"/>
<sequence length="432" mass="49128">MDDIAVPIASTSGEDSVISFQHPWTLKVCQRQIEDETILLNVSRPFSTSYKHVQFTWALRLTDEYVLSNNAAVDSNRHVLLHLYYKEGPCPEVAVEEVRAQILDPVTNETLFAGLALSPTEFSRGSGWPIHMEKERRAEFTELVHKKVDSNLLVVVEIKMKESLFEPLNYLPDVETAFRSQRIEKAVNKFVDDVINGKIRIPDLEHVDEKQADKFSVHRLIFIYGVDSVSREISDNEQQSEICEQLVRNTFAHIYFERVLSREITYFDDFVTLVEGLTFAHLPALRKEVERFICQKVIEIQADMDPSFAKKLLLVSEKYNLEILKMVINGFLVDQIIGNSNPPKELVNITHELQQMAHEIRENENIENLVGAVVTDLQELTRRVRRVSLSHSPSQSSHSSSPLATPTNGSGSPSVPAPFDSPTSRFKRVSLA</sequence>
<keyword evidence="3" id="KW-1185">Reference proteome</keyword>
<dbReference type="OrthoDB" id="5785718at2759"/>
<dbReference type="Proteomes" id="UP000001940">
    <property type="component" value="Chromosome I"/>
</dbReference>
<evidence type="ECO:0000313" key="4">
    <source>
        <dbReference type="WormBase" id="F32B5.6a"/>
    </source>
</evidence>
<proteinExistence type="evidence at protein level"/>
<dbReference type="ExpressionAtlas" id="H2KZX9">
    <property type="expression patterns" value="baseline and differential"/>
</dbReference>
<dbReference type="FunCoup" id="H2KZX9">
    <property type="interactions" value="360"/>
</dbReference>